<accession>A0AAN2K8D1</accession>
<evidence type="ECO:0008006" key="3">
    <source>
        <dbReference type="Google" id="ProtNLM"/>
    </source>
</evidence>
<dbReference type="EMBL" id="OW970317">
    <property type="protein sequence ID" value="CAH6377559.1"/>
    <property type="molecule type" value="Genomic_DNA"/>
</dbReference>
<gene>
    <name evidence="1" type="ORF">DAPPPG734_24385</name>
</gene>
<dbReference type="Proteomes" id="UP001158961">
    <property type="component" value="Plasmid P2"/>
</dbReference>
<reference evidence="1" key="1">
    <citation type="submission" date="2022-05" db="EMBL/GenBank/DDBJ databases">
        <authorList>
            <person name="Pothier F. J."/>
        </authorList>
    </citation>
    <scope>NUCLEOTIDE SEQUENCE</scope>
    <source>
        <strain evidence="1">DAPP-PG734</strain>
        <plasmid evidence="1">P2</plasmid>
    </source>
</reference>
<proteinExistence type="predicted"/>
<evidence type="ECO:0000313" key="2">
    <source>
        <dbReference type="Proteomes" id="UP001158961"/>
    </source>
</evidence>
<sequence>MAKVCPSCGISESNSFEHYLPKEDYPEFSCLPINLVPCCIICNSFKKTRVFDKVTQKRIFFHPYYDRLPKVRFLDIQVEFLEDSVEVEFVITQHNHMTADLTERLSSHFEKLNLSERYYDNGLFSIGSILEGLVNFHKSGGASLVSEELKKTAIDYRDKRGHNNWNYLLYWALSENEEFCDGGFLTMQPK</sequence>
<name>A0AAN2K8D1_ENTAG</name>
<organism evidence="1 2">
    <name type="scientific">Enterobacter agglomerans</name>
    <name type="common">Erwinia herbicola</name>
    <name type="synonym">Pantoea agglomerans</name>
    <dbReference type="NCBI Taxonomy" id="549"/>
    <lineage>
        <taxon>Bacteria</taxon>
        <taxon>Pseudomonadati</taxon>
        <taxon>Pseudomonadota</taxon>
        <taxon>Gammaproteobacteria</taxon>
        <taxon>Enterobacterales</taxon>
        <taxon>Erwiniaceae</taxon>
        <taxon>Pantoea</taxon>
        <taxon>Pantoea agglomerans group</taxon>
    </lineage>
</organism>
<geneLocation type="plasmid" evidence="1 2">
    <name>P2</name>
</geneLocation>
<dbReference type="AlphaFoldDB" id="A0AAN2K8D1"/>
<protein>
    <recommendedName>
        <fullName evidence="3">HNH endonuclease</fullName>
    </recommendedName>
</protein>
<evidence type="ECO:0000313" key="1">
    <source>
        <dbReference type="EMBL" id="CAH6377559.1"/>
    </source>
</evidence>
<keyword evidence="1" id="KW-0614">Plasmid</keyword>